<dbReference type="Proteomes" id="UP000279235">
    <property type="component" value="Unassembled WGS sequence"/>
</dbReference>
<reference evidence="1" key="1">
    <citation type="journal article" date="1991" name="J. Bacteriol.">
        <title>In vivo genetic exchange of a functional domain from a type II A methylase between lactococcal plasmid pTR2030 and a virulent bacteriophage.</title>
        <authorList>
            <person name="Hill C."/>
            <person name="Miller L.A."/>
            <person name="Klaenhammer T.R."/>
        </authorList>
    </citation>
    <scope>NUCLEOTIDE SEQUENCE</scope>
    <source>
        <strain evidence="1">ME2</strain>
        <plasmid evidence="1">pTR2030</plasmid>
    </source>
</reference>
<reference evidence="3" key="5">
    <citation type="submission" date="2018-05" db="EMBL/GenBank/DDBJ databases">
        <authorList>
            <person name="Duru I."/>
        </authorList>
    </citation>
    <scope>NUCLEOTIDE SEQUENCE [LARGE SCALE GENOMIC DNA]</scope>
</reference>
<sequence length="331" mass="38332">MRKLLLQDGSYQTKFNKIDVTPPTGVSKLEYIETKLLQEINNKNPRLNILAIEYLDINNEFTGFIGGTYSALIIDEENIPSIPTSIIDDSRYFTDAIGNVIRQRIMAYVFTSPATKDEGRNITVAQDIFPRLLDYIDQYINSPSYTYANHPFYYISLMTPSGQLQASLLSNYARLNQLDFEYIELFPTGVNFSKMPRDVEGAIDFIANLPRSRKTISDVQVTDEYEFDVINKKLTILSGTLLVNLTHNNFGRKVERTRRGNAGFKGSEEKFYWLDVLSMFELALRNNYEIDYSQLWDWYNQNQRVNSFGNGDKFPRFESLLKYFDKKTLKG</sequence>
<dbReference type="EMBL" id="U17233">
    <property type="protein sequence ID" value="AAA65068.1"/>
    <property type="molecule type" value="Genomic_DNA"/>
</dbReference>
<organism evidence="1">
    <name type="scientific">Lactococcus lactis</name>
    <dbReference type="NCBI Taxonomy" id="1358"/>
    <lineage>
        <taxon>Bacteria</taxon>
        <taxon>Bacillati</taxon>
        <taxon>Bacillota</taxon>
        <taxon>Bacilli</taxon>
        <taxon>Lactobacillales</taxon>
        <taxon>Streptococcaceae</taxon>
        <taxon>Lactococcus</taxon>
    </lineage>
</organism>
<protein>
    <submittedName>
        <fullName evidence="1">LlaI.1</fullName>
    </submittedName>
</protein>
<geneLocation type="plasmid" evidence="1">
    <name>pTR2030</name>
</geneLocation>
<dbReference type="AlphaFoldDB" id="Q48592"/>
<evidence type="ECO:0000313" key="2">
    <source>
        <dbReference type="EMBL" id="SPS11328.1"/>
    </source>
</evidence>
<reference evidence="2" key="6">
    <citation type="submission" date="2018-05" db="EMBL/GenBank/DDBJ databases">
        <authorList>
            <person name="Lanie J.A."/>
            <person name="Ng W.-L."/>
            <person name="Kazmierczak K.M."/>
            <person name="Andrzejewski T.M."/>
            <person name="Davidsen T.M."/>
            <person name="Wayne K.J."/>
            <person name="Tettelin H."/>
            <person name="Glass J.I."/>
            <person name="Rusch D."/>
            <person name="Podicherti R."/>
            <person name="Tsui H.-C.T."/>
            <person name="Winkler M.E."/>
        </authorList>
    </citation>
    <scope>NUCLEOTIDE SEQUENCE</scope>
    <source>
        <strain evidence="2">Lactococcus lactis</strain>
    </source>
</reference>
<reference evidence="1" key="2">
    <citation type="journal article" date="1995" name="J. Bacteriol.">
        <title>In vivo restriction by LlaI is encoded by three genes, arranged in an operon with llaIM, on the conjugative Lactococcus plasmid pTR2030.</title>
        <authorList>
            <person name="O'Sullivan D.J."/>
            <person name="Zagula K."/>
            <person name="Klaenhammer T.R."/>
        </authorList>
    </citation>
    <scope>NUCLEOTIDE SEQUENCE</scope>
    <source>
        <strain evidence="1">ME2</strain>
        <plasmid evidence="1">pTR2030</plasmid>
    </source>
</reference>
<keyword evidence="1" id="KW-0614">Plasmid</keyword>
<accession>Q48592</accession>
<dbReference type="RefSeq" id="WP_032398735.1">
    <property type="nucleotide sequence ID" value="NZ_OGTW02000050.1"/>
</dbReference>
<dbReference type="REBASE" id="1188">
    <property type="entry name" value="LlaI"/>
</dbReference>
<reference evidence="1" key="3">
    <citation type="journal article" date="1998" name="Mol. Microbiol.">
        <title>Control of expression of LlaI restriction in Lactococcus lactis.</title>
        <authorList>
            <person name="O'Sullivan D.J."/>
            <person name="Klaenhammer T.R."/>
        </authorList>
    </citation>
    <scope>NUCLEOTIDE SEQUENCE</scope>
    <source>
        <strain evidence="1">ME2</strain>
        <plasmid evidence="1">pTR2030</plasmid>
    </source>
</reference>
<evidence type="ECO:0000313" key="3">
    <source>
        <dbReference type="Proteomes" id="UP000279235"/>
    </source>
</evidence>
<gene>
    <name evidence="1" type="primary">llaI.1</name>
    <name evidence="2" type="ORF">AMHIJAGA_01262</name>
</gene>
<dbReference type="EMBL" id="OGTW02000050">
    <property type="protein sequence ID" value="SPS11328.1"/>
    <property type="molecule type" value="Genomic_DNA"/>
</dbReference>
<proteinExistence type="predicted"/>
<name>Q48592_9LACT</name>
<evidence type="ECO:0000313" key="1">
    <source>
        <dbReference type="EMBL" id="AAA65068.1"/>
    </source>
</evidence>
<reference evidence="1" key="4">
    <citation type="journal article" date="2006" name="J. Bacteriol.">
        <title>Abortive phage resistance mechanism AbiZ speeds the lysis clock to cause premature lysis of phage-infected Lactococcus lactis.</title>
        <authorList>
            <person name="Durmaz E."/>
            <person name="Klaenhammer T.R."/>
        </authorList>
    </citation>
    <scope>NUCLEOTIDE SEQUENCE</scope>
    <source>
        <strain evidence="1">ME2</strain>
        <plasmid evidence="1">pTR2030</plasmid>
    </source>
</reference>